<feature type="transmembrane region" description="Helical" evidence="1">
    <location>
        <begin position="44"/>
        <end position="75"/>
    </location>
</feature>
<feature type="transmembrane region" description="Helical" evidence="1">
    <location>
        <begin position="12"/>
        <end position="32"/>
    </location>
</feature>
<evidence type="ECO:0000256" key="1">
    <source>
        <dbReference type="SAM" id="Phobius"/>
    </source>
</evidence>
<keyword evidence="1" id="KW-0812">Transmembrane</keyword>
<gene>
    <name evidence="2" type="ORF">BECKLFY1418C_GA0070996_10463</name>
</gene>
<name>A0A450WNJ8_9GAMM</name>
<protein>
    <submittedName>
        <fullName evidence="2">Uncharacterized protein</fullName>
    </submittedName>
</protein>
<evidence type="ECO:0000313" key="2">
    <source>
        <dbReference type="EMBL" id="VFK18600.1"/>
    </source>
</evidence>
<dbReference type="EMBL" id="CAADFN010000046">
    <property type="protein sequence ID" value="VFK18600.1"/>
    <property type="molecule type" value="Genomic_DNA"/>
</dbReference>
<organism evidence="2">
    <name type="scientific">Candidatus Kentrum sp. LFY</name>
    <dbReference type="NCBI Taxonomy" id="2126342"/>
    <lineage>
        <taxon>Bacteria</taxon>
        <taxon>Pseudomonadati</taxon>
        <taxon>Pseudomonadota</taxon>
        <taxon>Gammaproteobacteria</taxon>
        <taxon>Candidatus Kentrum</taxon>
    </lineage>
</organism>
<dbReference type="AlphaFoldDB" id="A0A450WNJ8"/>
<feature type="transmembrane region" description="Helical" evidence="1">
    <location>
        <begin position="95"/>
        <end position="115"/>
    </location>
</feature>
<proteinExistence type="predicted"/>
<reference evidence="2" key="1">
    <citation type="submission" date="2019-02" db="EMBL/GenBank/DDBJ databases">
        <authorList>
            <person name="Gruber-Vodicka R. H."/>
            <person name="Seah K. B. B."/>
        </authorList>
    </citation>
    <scope>NUCLEOTIDE SEQUENCE</scope>
    <source>
        <strain evidence="2">BECK_BY7</strain>
    </source>
</reference>
<sequence length="217" mass="24862">MNAVPSPLLPLLLSMALFVIALFAIRALFVWWRREHYTRERFAFLGFAAMVGLVGLFLMQLSLGISPATIAMALVSLFAESLGLESAKAYTPKPLTPLASALSMLVLFGLGLLYWRIHRNWDGAISRRQQERDERREPPSIFADVVLRVSAFRDQQLLEPYESDSDAQLPLLKSAADTRTWHEKARDLWLLRQHNHEFDSHSRKHIDYATSLFQVQR</sequence>
<keyword evidence="1" id="KW-1133">Transmembrane helix</keyword>
<keyword evidence="1" id="KW-0472">Membrane</keyword>
<accession>A0A450WNJ8</accession>